<protein>
    <submittedName>
        <fullName evidence="2">Uncharacterized protein</fullName>
    </submittedName>
</protein>
<comment type="caution">
    <text evidence="2">The sequence shown here is derived from an EMBL/GenBank/DDBJ whole genome shotgun (WGS) entry which is preliminary data.</text>
</comment>
<evidence type="ECO:0000313" key="3">
    <source>
        <dbReference type="Proteomes" id="UP001321760"/>
    </source>
</evidence>
<feature type="region of interest" description="Disordered" evidence="1">
    <location>
        <begin position="77"/>
        <end position="126"/>
    </location>
</feature>
<dbReference type="EMBL" id="MU865932">
    <property type="protein sequence ID" value="KAK4450578.1"/>
    <property type="molecule type" value="Genomic_DNA"/>
</dbReference>
<evidence type="ECO:0000256" key="1">
    <source>
        <dbReference type="SAM" id="MobiDB-lite"/>
    </source>
</evidence>
<name>A0AAV9GPM6_9PEZI</name>
<dbReference type="AlphaFoldDB" id="A0AAV9GPM6"/>
<reference evidence="2" key="2">
    <citation type="submission" date="2023-05" db="EMBL/GenBank/DDBJ databases">
        <authorList>
            <consortium name="Lawrence Berkeley National Laboratory"/>
            <person name="Steindorff A."/>
            <person name="Hensen N."/>
            <person name="Bonometti L."/>
            <person name="Westerberg I."/>
            <person name="Brannstrom I.O."/>
            <person name="Guillou S."/>
            <person name="Cros-Aarteil S."/>
            <person name="Calhoun S."/>
            <person name="Haridas S."/>
            <person name="Kuo A."/>
            <person name="Mondo S."/>
            <person name="Pangilinan J."/>
            <person name="Riley R."/>
            <person name="Labutti K."/>
            <person name="Andreopoulos B."/>
            <person name="Lipzen A."/>
            <person name="Chen C."/>
            <person name="Yanf M."/>
            <person name="Daum C."/>
            <person name="Ng V."/>
            <person name="Clum A."/>
            <person name="Ohm R."/>
            <person name="Martin F."/>
            <person name="Silar P."/>
            <person name="Natvig D."/>
            <person name="Lalanne C."/>
            <person name="Gautier V."/>
            <person name="Ament-Velasquez S.L."/>
            <person name="Kruys A."/>
            <person name="Hutchinson M.I."/>
            <person name="Powell A.J."/>
            <person name="Barry K."/>
            <person name="Miller A.N."/>
            <person name="Grigoriev I.V."/>
            <person name="Debuchy R."/>
            <person name="Gladieux P."/>
            <person name="Thoren M.H."/>
            <person name="Johannesson H."/>
        </authorList>
    </citation>
    <scope>NUCLEOTIDE SEQUENCE</scope>
    <source>
        <strain evidence="2">PSN243</strain>
    </source>
</reference>
<gene>
    <name evidence="2" type="ORF">QBC34DRAFT_424710</name>
</gene>
<sequence length="235" mass="26461">MAAPSEGAAAKNSLTVEQDQNGALGEKRNGQGSVRHHLNRTDTPTFAEREQEIQGRILNTAEENAALEKEVLELEAQAGFRPSGREPKRDRRATGATRESDRTRNESTRRHRDARRTWPTSADSDRRRELAWTGARSLKGRSVKVKSVLRIGCVSSTQDMPMKTYAMSVLDAVQAQVRTLERCMGRFLIYWGSCAGGIFSREDRARLFCTAMEQEDVKPRRNDSKSYVESIRTSI</sequence>
<organism evidence="2 3">
    <name type="scientific">Podospora aff. communis PSN243</name>
    <dbReference type="NCBI Taxonomy" id="3040156"/>
    <lineage>
        <taxon>Eukaryota</taxon>
        <taxon>Fungi</taxon>
        <taxon>Dikarya</taxon>
        <taxon>Ascomycota</taxon>
        <taxon>Pezizomycotina</taxon>
        <taxon>Sordariomycetes</taxon>
        <taxon>Sordariomycetidae</taxon>
        <taxon>Sordariales</taxon>
        <taxon>Podosporaceae</taxon>
        <taxon>Podospora</taxon>
    </lineage>
</organism>
<proteinExistence type="predicted"/>
<feature type="region of interest" description="Disordered" evidence="1">
    <location>
        <begin position="1"/>
        <end position="58"/>
    </location>
</feature>
<accession>A0AAV9GPM6</accession>
<reference evidence="2" key="1">
    <citation type="journal article" date="2023" name="Mol. Phylogenet. Evol.">
        <title>Genome-scale phylogeny and comparative genomics of the fungal order Sordariales.</title>
        <authorList>
            <person name="Hensen N."/>
            <person name="Bonometti L."/>
            <person name="Westerberg I."/>
            <person name="Brannstrom I.O."/>
            <person name="Guillou S."/>
            <person name="Cros-Aarteil S."/>
            <person name="Calhoun S."/>
            <person name="Haridas S."/>
            <person name="Kuo A."/>
            <person name="Mondo S."/>
            <person name="Pangilinan J."/>
            <person name="Riley R."/>
            <person name="LaButti K."/>
            <person name="Andreopoulos B."/>
            <person name="Lipzen A."/>
            <person name="Chen C."/>
            <person name="Yan M."/>
            <person name="Daum C."/>
            <person name="Ng V."/>
            <person name="Clum A."/>
            <person name="Steindorff A."/>
            <person name="Ohm R.A."/>
            <person name="Martin F."/>
            <person name="Silar P."/>
            <person name="Natvig D.O."/>
            <person name="Lalanne C."/>
            <person name="Gautier V."/>
            <person name="Ament-Velasquez S.L."/>
            <person name="Kruys A."/>
            <person name="Hutchinson M.I."/>
            <person name="Powell A.J."/>
            <person name="Barry K."/>
            <person name="Miller A.N."/>
            <person name="Grigoriev I.V."/>
            <person name="Debuchy R."/>
            <person name="Gladieux P."/>
            <person name="Hiltunen Thoren M."/>
            <person name="Johannesson H."/>
        </authorList>
    </citation>
    <scope>NUCLEOTIDE SEQUENCE</scope>
    <source>
        <strain evidence="2">PSN243</strain>
    </source>
</reference>
<dbReference type="Proteomes" id="UP001321760">
    <property type="component" value="Unassembled WGS sequence"/>
</dbReference>
<keyword evidence="3" id="KW-1185">Reference proteome</keyword>
<feature type="compositionally biased region" description="Polar residues" evidence="1">
    <location>
        <begin position="12"/>
        <end position="21"/>
    </location>
</feature>
<feature type="compositionally biased region" description="Basic and acidic residues" evidence="1">
    <location>
        <begin position="83"/>
        <end position="108"/>
    </location>
</feature>
<evidence type="ECO:0000313" key="2">
    <source>
        <dbReference type="EMBL" id="KAK4450578.1"/>
    </source>
</evidence>